<feature type="transmembrane region" description="Helical" evidence="1">
    <location>
        <begin position="30"/>
        <end position="50"/>
    </location>
</feature>
<gene>
    <name evidence="2" type="ORF">DPV95_03760</name>
</gene>
<keyword evidence="1" id="KW-1133">Transmembrane helix</keyword>
<dbReference type="Proteomes" id="UP000253823">
    <property type="component" value="Unassembled WGS sequence"/>
</dbReference>
<reference evidence="2 3" key="1">
    <citation type="submission" date="2018-05" db="EMBL/GenBank/DDBJ databases">
        <title>Draft Genome Sequences for a Diverse set of 7 Haemophilus Species.</title>
        <authorList>
            <person name="Nichols M."/>
            <person name="Topaz N."/>
            <person name="Wang X."/>
            <person name="Wang X."/>
            <person name="Boxrud D."/>
        </authorList>
    </citation>
    <scope>NUCLEOTIDE SEQUENCE [LARGE SCALE GENOMIC DNA]</scope>
    <source>
        <strain evidence="2 3">C2006002596</strain>
    </source>
</reference>
<evidence type="ECO:0000313" key="3">
    <source>
        <dbReference type="Proteomes" id="UP000253823"/>
    </source>
</evidence>
<sequence length="68" mass="8006">MLINKRELWKLLLPAEGIITTVKIEVRLKIVMFLTALYFQPFSLSFLRFLSKYATFYTVNPTVTHLIL</sequence>
<dbReference type="AlphaFoldDB" id="A0AAQ0H0Q6"/>
<evidence type="ECO:0000256" key="1">
    <source>
        <dbReference type="SAM" id="Phobius"/>
    </source>
</evidence>
<keyword evidence="1" id="KW-0472">Membrane</keyword>
<proteinExistence type="predicted"/>
<comment type="caution">
    <text evidence="2">The sequence shown here is derived from an EMBL/GenBank/DDBJ whole genome shotgun (WGS) entry which is preliminary data.</text>
</comment>
<keyword evidence="1" id="KW-0812">Transmembrane</keyword>
<dbReference type="EMBL" id="QEPT01000002">
    <property type="protein sequence ID" value="RDE84861.1"/>
    <property type="molecule type" value="Genomic_DNA"/>
</dbReference>
<accession>A0AAQ0H0Q6</accession>
<evidence type="ECO:0000313" key="2">
    <source>
        <dbReference type="EMBL" id="RDE84861.1"/>
    </source>
</evidence>
<name>A0AAQ0H0Q6_HAEPA</name>
<protein>
    <submittedName>
        <fullName evidence="2">Uncharacterized protein</fullName>
    </submittedName>
</protein>
<organism evidence="2 3">
    <name type="scientific">Haemophilus parainfluenzae</name>
    <dbReference type="NCBI Taxonomy" id="729"/>
    <lineage>
        <taxon>Bacteria</taxon>
        <taxon>Pseudomonadati</taxon>
        <taxon>Pseudomonadota</taxon>
        <taxon>Gammaproteobacteria</taxon>
        <taxon>Pasteurellales</taxon>
        <taxon>Pasteurellaceae</taxon>
        <taxon>Haemophilus</taxon>
    </lineage>
</organism>